<sequence>MLQGLSALMYLRVCYQVRLGLEQSSGVSLVSGQGSVVSCVQERTNWVHTFHVRLTWLGEVNVTVTAVVDPDYGVPCGPDPLPVARSVL</sequence>
<comment type="caution">
    <text evidence="1">The sequence shown here is derived from an EMBL/GenBank/DDBJ whole genome shotgun (WGS) entry which is preliminary data.</text>
</comment>
<evidence type="ECO:0000313" key="2">
    <source>
        <dbReference type="Proteomes" id="UP001159363"/>
    </source>
</evidence>
<dbReference type="Proteomes" id="UP001159363">
    <property type="component" value="Chromosome 5"/>
</dbReference>
<evidence type="ECO:0008006" key="3">
    <source>
        <dbReference type="Google" id="ProtNLM"/>
    </source>
</evidence>
<evidence type="ECO:0000313" key="1">
    <source>
        <dbReference type="EMBL" id="KAJ8881470.1"/>
    </source>
</evidence>
<name>A0ABQ9HB41_9NEOP</name>
<gene>
    <name evidence="1" type="ORF">PR048_017951</name>
</gene>
<organism evidence="1 2">
    <name type="scientific">Dryococelus australis</name>
    <dbReference type="NCBI Taxonomy" id="614101"/>
    <lineage>
        <taxon>Eukaryota</taxon>
        <taxon>Metazoa</taxon>
        <taxon>Ecdysozoa</taxon>
        <taxon>Arthropoda</taxon>
        <taxon>Hexapoda</taxon>
        <taxon>Insecta</taxon>
        <taxon>Pterygota</taxon>
        <taxon>Neoptera</taxon>
        <taxon>Polyneoptera</taxon>
        <taxon>Phasmatodea</taxon>
        <taxon>Verophasmatodea</taxon>
        <taxon>Anareolatae</taxon>
        <taxon>Phasmatidae</taxon>
        <taxon>Eurycanthinae</taxon>
        <taxon>Dryococelus</taxon>
    </lineage>
</organism>
<dbReference type="EMBL" id="JARBHB010000006">
    <property type="protein sequence ID" value="KAJ8881470.1"/>
    <property type="molecule type" value="Genomic_DNA"/>
</dbReference>
<keyword evidence="2" id="KW-1185">Reference proteome</keyword>
<accession>A0ABQ9HB41</accession>
<reference evidence="1 2" key="1">
    <citation type="submission" date="2023-02" db="EMBL/GenBank/DDBJ databases">
        <title>LHISI_Scaffold_Assembly.</title>
        <authorList>
            <person name="Stuart O.P."/>
            <person name="Cleave R."/>
            <person name="Magrath M.J.L."/>
            <person name="Mikheyev A.S."/>
        </authorList>
    </citation>
    <scope>NUCLEOTIDE SEQUENCE [LARGE SCALE GENOMIC DNA]</scope>
    <source>
        <strain evidence="1">Daus_M_001</strain>
        <tissue evidence="1">Leg muscle</tissue>
    </source>
</reference>
<proteinExistence type="predicted"/>
<protein>
    <recommendedName>
        <fullName evidence="3">Secreted protein</fullName>
    </recommendedName>
</protein>